<reference evidence="5" key="1">
    <citation type="journal article" date="2021" name="IMA Fungus">
        <title>Genomic characterization of three marine fungi, including Emericellopsis atlantica sp. nov. with signatures of a generalist lifestyle and marine biomass degradation.</title>
        <authorList>
            <person name="Hagestad O.C."/>
            <person name="Hou L."/>
            <person name="Andersen J.H."/>
            <person name="Hansen E.H."/>
            <person name="Altermark B."/>
            <person name="Li C."/>
            <person name="Kuhnert E."/>
            <person name="Cox R.J."/>
            <person name="Crous P.W."/>
            <person name="Spatafora J.W."/>
            <person name="Lail K."/>
            <person name="Amirebrahimi M."/>
            <person name="Lipzen A."/>
            <person name="Pangilinan J."/>
            <person name="Andreopoulos W."/>
            <person name="Hayes R.D."/>
            <person name="Ng V."/>
            <person name="Grigoriev I.V."/>
            <person name="Jackson S.A."/>
            <person name="Sutton T.D.S."/>
            <person name="Dobson A.D.W."/>
            <person name="Rama T."/>
        </authorList>
    </citation>
    <scope>NUCLEOTIDE SEQUENCE</scope>
    <source>
        <strain evidence="5">TRa3180A</strain>
    </source>
</reference>
<feature type="compositionally biased region" description="Basic residues" evidence="3">
    <location>
        <begin position="40"/>
        <end position="49"/>
    </location>
</feature>
<dbReference type="PROSITE" id="PS00463">
    <property type="entry name" value="ZN2_CY6_FUNGAL_1"/>
    <property type="match status" value="1"/>
</dbReference>
<feature type="region of interest" description="Disordered" evidence="3">
    <location>
        <begin position="17"/>
        <end position="49"/>
    </location>
</feature>
<accession>A0A9P7Z946</accession>
<protein>
    <submittedName>
        <fullName evidence="5">Fungal-specific transcription factor domain-containing protein</fullName>
    </submittedName>
</protein>
<keyword evidence="1" id="KW-0479">Metal-binding</keyword>
<dbReference type="GO" id="GO:0006351">
    <property type="term" value="P:DNA-templated transcription"/>
    <property type="evidence" value="ECO:0007669"/>
    <property type="project" value="InterPro"/>
</dbReference>
<evidence type="ECO:0000256" key="2">
    <source>
        <dbReference type="ARBA" id="ARBA00023242"/>
    </source>
</evidence>
<dbReference type="Proteomes" id="UP000887226">
    <property type="component" value="Unassembled WGS sequence"/>
</dbReference>
<keyword evidence="6" id="KW-1185">Reference proteome</keyword>
<proteinExistence type="predicted"/>
<dbReference type="EMBL" id="MU253780">
    <property type="protein sequence ID" value="KAG9247158.1"/>
    <property type="molecule type" value="Genomic_DNA"/>
</dbReference>
<feature type="region of interest" description="Disordered" evidence="3">
    <location>
        <begin position="542"/>
        <end position="563"/>
    </location>
</feature>
<dbReference type="Gene3D" id="4.10.240.10">
    <property type="entry name" value="Zn(2)-C6 fungal-type DNA-binding domain"/>
    <property type="match status" value="1"/>
</dbReference>
<dbReference type="PANTHER" id="PTHR47425:SF3">
    <property type="entry name" value="ZN(II)2CYS6 TRANSCRIPTION FACTOR (EUROFUNG)"/>
    <property type="match status" value="1"/>
</dbReference>
<dbReference type="Pfam" id="PF00172">
    <property type="entry name" value="Zn_clus"/>
    <property type="match status" value="1"/>
</dbReference>
<dbReference type="OrthoDB" id="5121955at2759"/>
<dbReference type="InterPro" id="IPR052761">
    <property type="entry name" value="Fungal_Detox/Toxin_TFs"/>
</dbReference>
<keyword evidence="2" id="KW-0539">Nucleus</keyword>
<evidence type="ECO:0000259" key="4">
    <source>
        <dbReference type="PROSITE" id="PS50048"/>
    </source>
</evidence>
<dbReference type="PANTHER" id="PTHR47425">
    <property type="entry name" value="FARB-RELATED"/>
    <property type="match status" value="1"/>
</dbReference>
<dbReference type="PROSITE" id="PS50048">
    <property type="entry name" value="ZN2_CY6_FUNGAL_2"/>
    <property type="match status" value="1"/>
</dbReference>
<evidence type="ECO:0000256" key="1">
    <source>
        <dbReference type="ARBA" id="ARBA00022723"/>
    </source>
</evidence>
<gene>
    <name evidence="5" type="ORF">BJ878DRAFT_217014</name>
</gene>
<organism evidence="5 6">
    <name type="scientific">Calycina marina</name>
    <dbReference type="NCBI Taxonomy" id="1763456"/>
    <lineage>
        <taxon>Eukaryota</taxon>
        <taxon>Fungi</taxon>
        <taxon>Dikarya</taxon>
        <taxon>Ascomycota</taxon>
        <taxon>Pezizomycotina</taxon>
        <taxon>Leotiomycetes</taxon>
        <taxon>Helotiales</taxon>
        <taxon>Pezizellaceae</taxon>
        <taxon>Calycina</taxon>
    </lineage>
</organism>
<name>A0A9P7Z946_9HELO</name>
<comment type="caution">
    <text evidence="5">The sequence shown here is derived from an EMBL/GenBank/DDBJ whole genome shotgun (WGS) entry which is preliminary data.</text>
</comment>
<dbReference type="GO" id="GO:0008270">
    <property type="term" value="F:zinc ion binding"/>
    <property type="evidence" value="ECO:0007669"/>
    <property type="project" value="InterPro"/>
</dbReference>
<dbReference type="CDD" id="cd12148">
    <property type="entry name" value="fungal_TF_MHR"/>
    <property type="match status" value="1"/>
</dbReference>
<evidence type="ECO:0000313" key="5">
    <source>
        <dbReference type="EMBL" id="KAG9247158.1"/>
    </source>
</evidence>
<dbReference type="CDD" id="cd00067">
    <property type="entry name" value="GAL4"/>
    <property type="match status" value="1"/>
</dbReference>
<evidence type="ECO:0000256" key="3">
    <source>
        <dbReference type="SAM" id="MobiDB-lite"/>
    </source>
</evidence>
<dbReference type="Pfam" id="PF04082">
    <property type="entry name" value="Fungal_trans"/>
    <property type="match status" value="1"/>
</dbReference>
<feature type="domain" description="Zn(2)-C6 fungal-type" evidence="4">
    <location>
        <begin position="52"/>
        <end position="84"/>
    </location>
</feature>
<dbReference type="SUPFAM" id="SSF57701">
    <property type="entry name" value="Zn2/Cys6 DNA-binding domain"/>
    <property type="match status" value="1"/>
</dbReference>
<dbReference type="InterPro" id="IPR001138">
    <property type="entry name" value="Zn2Cys6_DnaBD"/>
</dbReference>
<dbReference type="InterPro" id="IPR036864">
    <property type="entry name" value="Zn2-C6_fun-type_DNA-bd_sf"/>
</dbReference>
<dbReference type="InterPro" id="IPR007219">
    <property type="entry name" value="XnlR_reg_dom"/>
</dbReference>
<dbReference type="SMART" id="SM00906">
    <property type="entry name" value="Fungal_trans"/>
    <property type="match status" value="1"/>
</dbReference>
<evidence type="ECO:0000313" key="6">
    <source>
        <dbReference type="Proteomes" id="UP000887226"/>
    </source>
</evidence>
<dbReference type="GO" id="GO:0003677">
    <property type="term" value="F:DNA binding"/>
    <property type="evidence" value="ECO:0007669"/>
    <property type="project" value="InterPro"/>
</dbReference>
<sequence length="638" mass="71912">MHDDHFDLSPLLSLEVESPEALPESNTAPGSTQPVVARPINKRRGKKRSSRACTTCRARKVRCNIVAHGAPCSNCRHDETDCVLPLSRRQRSARERAEQQKQQNQSLPITMSIMGSENGDHYQGLMDYDQCSSHGSVSFTQEQPWERAHSPELLGPHGMNILDHPLAEIISPTTLAPAVHISIPPTSSRTKSWIQIQSPLSSVHKESLCSAYLPRVFVPFPRHLIPTDINFLRSRDALSLPPENLQVELLKAYVEYVHPSMPVLDLEGFLSSVKYGYESYDGQRGQGIERENAQKRQISLLLFQAVMFAGVSYVPLRSLKDAGFQTRDAAKRAFFSRVRLCYDFDTCTDRQAIIQALLLMTLSPVSASPENKDAYHWLGLAISLSYSLGLNRASTNQKFTIRKKRLERRIWWTAFIRDRTLALNTSGVAIRPVRIRTDDCDVEMLCLADFDLSSAANDIEEEGGDEMKFRQNVLAYIQKARICWCSNDVSIIKFGTFSPRVQPNRLPQAFVIPEPEPDLMHEEQIYTANSYTSSTPLFESVEENTHGLAHSSPATSLHDEPTTPQVYPELVPAVAIFRKSILCEDDSLDAGFGVDGEYDDYLEFLKPPGGASKQEFDNRPRESWAFQFDCENDRVMEI</sequence>
<dbReference type="GO" id="GO:0000981">
    <property type="term" value="F:DNA-binding transcription factor activity, RNA polymerase II-specific"/>
    <property type="evidence" value="ECO:0007669"/>
    <property type="project" value="InterPro"/>
</dbReference>
<dbReference type="SMART" id="SM00066">
    <property type="entry name" value="GAL4"/>
    <property type="match status" value="1"/>
</dbReference>
<dbReference type="AlphaFoldDB" id="A0A9P7Z946"/>